<organism evidence="2 3">
    <name type="scientific">Sinorhizobium saheli</name>
    <dbReference type="NCBI Taxonomy" id="36856"/>
    <lineage>
        <taxon>Bacteria</taxon>
        <taxon>Pseudomonadati</taxon>
        <taxon>Pseudomonadota</taxon>
        <taxon>Alphaproteobacteria</taxon>
        <taxon>Hyphomicrobiales</taxon>
        <taxon>Rhizobiaceae</taxon>
        <taxon>Sinorhizobium/Ensifer group</taxon>
        <taxon>Sinorhizobium</taxon>
    </lineage>
</organism>
<evidence type="ECO:0000313" key="3">
    <source>
        <dbReference type="Proteomes" id="UP000078507"/>
    </source>
</evidence>
<comment type="caution">
    <text evidence="2">The sequence shown here is derived from an EMBL/GenBank/DDBJ whole genome shotgun (WGS) entry which is preliminary data.</text>
</comment>
<dbReference type="AlphaFoldDB" id="A0A178Y9E6"/>
<dbReference type="InterPro" id="IPR040853">
    <property type="entry name" value="RapA2_cadherin-like"/>
</dbReference>
<protein>
    <recommendedName>
        <fullName evidence="1">RapA2 cadherin-like domain-containing protein</fullName>
    </recommendedName>
</protein>
<feature type="domain" description="RapA2 cadherin-like" evidence="1">
    <location>
        <begin position="5"/>
        <end position="73"/>
    </location>
</feature>
<dbReference type="EMBL" id="LNQB01000075">
    <property type="protein sequence ID" value="OAP44100.1"/>
    <property type="molecule type" value="Genomic_DNA"/>
</dbReference>
<keyword evidence="3" id="KW-1185">Reference proteome</keyword>
<proteinExistence type="predicted"/>
<dbReference type="STRING" id="36856.ATB98_00005"/>
<dbReference type="Proteomes" id="UP000078507">
    <property type="component" value="Unassembled WGS sequence"/>
</dbReference>
<accession>A0A178Y9E6</accession>
<gene>
    <name evidence="2" type="ORF">ATB98_00005</name>
</gene>
<feature type="non-terminal residue" evidence="2">
    <location>
        <position position="91"/>
    </location>
</feature>
<name>A0A178Y9E6_SINSA</name>
<evidence type="ECO:0000313" key="2">
    <source>
        <dbReference type="EMBL" id="OAP44100.1"/>
    </source>
</evidence>
<dbReference type="RefSeq" id="WP_167354084.1">
    <property type="nucleotide sequence ID" value="NZ_LNQB01000075.1"/>
</dbReference>
<reference evidence="2 3" key="1">
    <citation type="submission" date="2015-11" db="EMBL/GenBank/DDBJ databases">
        <title>Ensifer anhuiense sp. nov., an effective nitrogen fixation bacterium with Glycine soja.</title>
        <authorList>
            <person name="Yan H."/>
            <person name="Chen W."/>
        </authorList>
    </citation>
    <scope>NUCLEOTIDE SEQUENCE [LARGE SCALE GENOMIC DNA]</scope>
    <source>
        <strain evidence="2 3">LMG 7837</strain>
    </source>
</reference>
<feature type="non-terminal residue" evidence="2">
    <location>
        <position position="1"/>
    </location>
</feature>
<evidence type="ECO:0000259" key="1">
    <source>
        <dbReference type="Pfam" id="PF17803"/>
    </source>
</evidence>
<sequence length="91" mass="8769">GSVAQTATITITGSNDQPTVAAAVAASYGENNAGFGVDLLAGATDLDATDVLHVAGLTLTSGDDAGITVNGDGLTVDPGAYNYLAVGESAV</sequence>
<dbReference type="Pfam" id="PF17803">
    <property type="entry name" value="Cadherin_4"/>
    <property type="match status" value="1"/>
</dbReference>